<reference evidence="2" key="1">
    <citation type="journal article" date="2023" name="Hortic. Res.">
        <title>A chromosome-level phased genome enabling allele-level studies in sweet orange: a case study on citrus Huanglongbing tolerance.</title>
        <authorList>
            <person name="Wu B."/>
            <person name="Yu Q."/>
            <person name="Deng Z."/>
            <person name="Duan Y."/>
            <person name="Luo F."/>
            <person name="Gmitter F. Jr."/>
        </authorList>
    </citation>
    <scope>NUCLEOTIDE SEQUENCE [LARGE SCALE GENOMIC DNA]</scope>
    <source>
        <strain evidence="2">cv. Valencia</strain>
    </source>
</reference>
<dbReference type="EMBL" id="CM039177">
    <property type="protein sequence ID" value="KAH9697563.1"/>
    <property type="molecule type" value="Genomic_DNA"/>
</dbReference>
<sequence length="1993" mass="224767">MGGYDSGSASKDGRDEDDEEEYEDVSGGNRLLGFMFGNVDYAGDLDVDYLDEFCYYVLICGTYAEENSDDAKEHLAAVADKLGPSLTDIDLSVNSPQPPVDAVEQDYDEKAEDAVDYEDIDEQYEGPEIQIASEEDYLLPKKEYFAAEVSLAALKPTASPFDDENYDEDEELEKEHEEVDKETEDTTTILSGYLMNQSYLLIGEFYLWRPEWFYACHFVETEFPAFLNVECATAVPDGEKSPEGDPQVGSLGAEEEMTAGVKDYDEELADILKGPLDGQVSTPLPVLCVEDGKVILRFSEIFGIHEPLKKGKKRDQRYSTPKDKYNTMDVSSLVEEDEEVYLKGSGQGFPLFKEANIFKHDIFSLNDDDSELVKFGVEQDAATISEHDEQRKDSCICSEPMKEESNVNPSVGWKSMPSPNFFPLDQHDWEENIVWDNSPAASDNSIESHEIAGADVESALMRGIELDTGQNNFHERSTSPNEKDCIVNMQNSPVLSETFGSKSSSDNTSHLFTESRYHPQLLRLESQLDLDNHSHANGIKENVSIKLCQSDAVKRFSKRSLQNRDMMEGSWLDNIIWEPVDAVGKPKLILDLQDEQMLFEILDNKDDEHPLLHAGAMIITRSAKPSGGDITEPPGQKYQSDWKFNIANDKFYMNGKISQQLQSNSNKRTAHGIRVHHSAPALKLQTMKLKLSNKDIANFHRPKALWYPHDSEMAVKEQGKLPTQGPMKVIVKSLGGKGSKLHVDAEETVYSIKAKALKKLDFKPAESVKLFYLGKDLEDHKSLADQNVRPNSLIHLIRTKIHLLPRAQKLPGENKSLRPPGAFKKKSDLSVKDGHVFLMEYCEERPLLLSNAGMGANLCTYYQKSSPGDQAGALLCSGNNCLGNVLTLEPGDKSPFLGDIKAGCSQSSLETNMYRAPVFPHKVATTDFLLVRSAKGKISIRRIDKVAVVAQQEPLMEVMSPGSKNLQTYSINRMLVNVYREFSAAAKRGLLPCIGVDELSVQFPNLSEAIIRKKLKECAFLRRDGNGKQVWSMKRTFHIPSEGDLRKLVYPEHVCSYESMQAGLYRLKHLGITQLTLPASISSAMSQLPDEAIALAAASHIERELQITPWNLSSNFVACTNQCFPFSFIVNRGASCGNISTLCWTYLPIFNYAILVVDRENIERLEITGVGDPSGRGLGFSYVRAAPKASVSSAMVKKKAAANRGGSTVTGTDADLRRLSMEAAREVLLKFNVPEEMIAKQTRWHRIAMIRKLSSEQAASGVQVDPTTISKYARGQRMSFLQLQQQTRGKCQEIWDRQVQSLSAADDDEIGSDSEHSDLDSFAGDLENLLDAEEFEEEESNYDTKHDKVEGVKGLKMRRRPIQVQAEEEIEDEAAEAAELCRLLMDDDEAELKKKKKKTKAQVEGGLSLAKSISGLEIVERLKKANKPAKHIAITVQPNGSHTANEQIKDPKEMFKEKKSSRETFVCGACGQHGHMRTNKNCPRYRADPETQLETADMDKSLGKSNSLDPSSQSQLKSLKKKKLISKSATKIALIEAPEDEKSSLKTKVVPVKFKCSSADKLPDKFPVASTQSSDQPSTSDVVETANKSVGKVNRIVISNKPRPEETQVESHKPSIVIRPPVDTVDKSQAESHKPSIIIRPPANTDREQVESHKPSILIRPVTTTDRELVESHKPSIVIRPPADKDREPPQKKIIIKRPKEIIDLDRVSQDGSPQEYRKTKKIVELSSFEKREKQIPLLTNDSAKRKVRDERNWWEEEEKRRNAERIKEERARRIYEEERRFVEERERFAELRRYEESIRKEREEELLQKAKKKKKKKKKPEIGDDYLQDYRAKRNDRRMPERDRGAKRKPGAELGKHSADYGPPTKRRRGGEVGLSNILERIVETLRENTELSYLFLKPVAKKEAPDYLDIIERPMDLSTIRGKVRRMEYKDREDFRHDVWQIAFNAHKYNDGRHPAIPPLADQLLELCDYLIDEYHESLSEAEAGIQSRNT</sequence>
<organism evidence="1 2">
    <name type="scientific">Citrus sinensis</name>
    <name type="common">Sweet orange</name>
    <name type="synonym">Citrus aurantium var. sinensis</name>
    <dbReference type="NCBI Taxonomy" id="2711"/>
    <lineage>
        <taxon>Eukaryota</taxon>
        <taxon>Viridiplantae</taxon>
        <taxon>Streptophyta</taxon>
        <taxon>Embryophyta</taxon>
        <taxon>Tracheophyta</taxon>
        <taxon>Spermatophyta</taxon>
        <taxon>Magnoliopsida</taxon>
        <taxon>eudicotyledons</taxon>
        <taxon>Gunneridae</taxon>
        <taxon>Pentapetalae</taxon>
        <taxon>rosids</taxon>
        <taxon>malvids</taxon>
        <taxon>Sapindales</taxon>
        <taxon>Rutaceae</taxon>
        <taxon>Aurantioideae</taxon>
        <taxon>Citrus</taxon>
    </lineage>
</organism>
<comment type="caution">
    <text evidence="1">The sequence shown here is derived from an EMBL/GenBank/DDBJ whole genome shotgun (WGS) entry which is preliminary data.</text>
</comment>
<keyword evidence="2" id="KW-1185">Reference proteome</keyword>
<accession>A0ACB8IKQ7</accession>
<protein>
    <submittedName>
        <fullName evidence="1">Transcription initiation factor TFIID subunit 1</fullName>
    </submittedName>
</protein>
<dbReference type="Proteomes" id="UP000829398">
    <property type="component" value="Chromosome 8"/>
</dbReference>
<evidence type="ECO:0000313" key="1">
    <source>
        <dbReference type="EMBL" id="KAH9697563.1"/>
    </source>
</evidence>
<evidence type="ECO:0000313" key="2">
    <source>
        <dbReference type="Proteomes" id="UP000829398"/>
    </source>
</evidence>
<gene>
    <name evidence="1" type="ORF">KPL71_023655</name>
</gene>
<proteinExistence type="predicted"/>
<name>A0ACB8IKQ7_CITSI</name>